<comment type="caution">
    <text evidence="2">The sequence shown here is derived from an EMBL/GenBank/DDBJ whole genome shotgun (WGS) entry which is preliminary data.</text>
</comment>
<evidence type="ECO:0008006" key="4">
    <source>
        <dbReference type="Google" id="ProtNLM"/>
    </source>
</evidence>
<proteinExistence type="predicted"/>
<feature type="region of interest" description="Disordered" evidence="1">
    <location>
        <begin position="133"/>
        <end position="177"/>
    </location>
</feature>
<feature type="compositionally biased region" description="Basic and acidic residues" evidence="1">
    <location>
        <begin position="135"/>
        <end position="151"/>
    </location>
</feature>
<dbReference type="EMBL" id="NRRL01000014">
    <property type="protein sequence ID" value="MBK1667955.1"/>
    <property type="molecule type" value="Genomic_DNA"/>
</dbReference>
<organism evidence="2 3">
    <name type="scientific">Rhodovibrio sodomensis</name>
    <dbReference type="NCBI Taxonomy" id="1088"/>
    <lineage>
        <taxon>Bacteria</taxon>
        <taxon>Pseudomonadati</taxon>
        <taxon>Pseudomonadota</taxon>
        <taxon>Alphaproteobacteria</taxon>
        <taxon>Rhodospirillales</taxon>
        <taxon>Rhodovibrionaceae</taxon>
        <taxon>Rhodovibrio</taxon>
    </lineage>
</organism>
<accession>A0ABS1DEW8</accession>
<keyword evidence="3" id="KW-1185">Reference proteome</keyword>
<sequence length="177" mass="19797">MEQLEYPDLATWEERRRWFEALEAERAQGGAASRLSEQACALMVDLQATFCAGAWATTVILAATIVDSQGRFRRPDPDLQAELAWLRLTRNALVHEDPREPAITIEDQWTNRRAWERDARRAVATAIAALYPGDSSERADAEDTAKDHIDDGAETAEWDPESWNGLGPDDISGSSKR</sequence>
<name>A0ABS1DEW8_9PROT</name>
<gene>
    <name evidence="2" type="ORF">CKO28_07890</name>
</gene>
<evidence type="ECO:0000313" key="2">
    <source>
        <dbReference type="EMBL" id="MBK1667955.1"/>
    </source>
</evidence>
<evidence type="ECO:0000313" key="3">
    <source>
        <dbReference type="Proteomes" id="UP001296873"/>
    </source>
</evidence>
<protein>
    <recommendedName>
        <fullName evidence="4">DUF4145 domain-containing protein</fullName>
    </recommendedName>
</protein>
<evidence type="ECO:0000256" key="1">
    <source>
        <dbReference type="SAM" id="MobiDB-lite"/>
    </source>
</evidence>
<reference evidence="2 3" key="1">
    <citation type="journal article" date="2020" name="Microorganisms">
        <title>Osmotic Adaptation and Compatible Solute Biosynthesis of Phototrophic Bacteria as Revealed from Genome Analyses.</title>
        <authorList>
            <person name="Imhoff J.F."/>
            <person name="Rahn T."/>
            <person name="Kunzel S."/>
            <person name="Keller A."/>
            <person name="Neulinger S.C."/>
        </authorList>
    </citation>
    <scope>NUCLEOTIDE SEQUENCE [LARGE SCALE GENOMIC DNA]</scope>
    <source>
        <strain evidence="2 3">DSM 9895</strain>
    </source>
</reference>
<dbReference type="Proteomes" id="UP001296873">
    <property type="component" value="Unassembled WGS sequence"/>
</dbReference>